<evidence type="ECO:0008006" key="4">
    <source>
        <dbReference type="Google" id="ProtNLM"/>
    </source>
</evidence>
<keyword evidence="1" id="KW-0732">Signal</keyword>
<evidence type="ECO:0000313" key="2">
    <source>
        <dbReference type="EMBL" id="GAA0742826.1"/>
    </source>
</evidence>
<evidence type="ECO:0000256" key="1">
    <source>
        <dbReference type="SAM" id="SignalP"/>
    </source>
</evidence>
<organism evidence="2 3">
    <name type="scientific">Gaetbulibacter jejuensis</name>
    <dbReference type="NCBI Taxonomy" id="584607"/>
    <lineage>
        <taxon>Bacteria</taxon>
        <taxon>Pseudomonadati</taxon>
        <taxon>Bacteroidota</taxon>
        <taxon>Flavobacteriia</taxon>
        <taxon>Flavobacteriales</taxon>
        <taxon>Flavobacteriaceae</taxon>
        <taxon>Gaetbulibacter</taxon>
    </lineage>
</organism>
<gene>
    <name evidence="2" type="ORF">GCM10009431_15290</name>
</gene>
<feature type="chain" id="PRO_5047437453" description="Transporter" evidence="1">
    <location>
        <begin position="25"/>
        <end position="314"/>
    </location>
</feature>
<comment type="caution">
    <text evidence="2">The sequence shown here is derived from an EMBL/GenBank/DDBJ whole genome shotgun (WGS) entry which is preliminary data.</text>
</comment>
<proteinExistence type="predicted"/>
<dbReference type="EMBL" id="BAAAGF010000002">
    <property type="protein sequence ID" value="GAA0742826.1"/>
    <property type="molecule type" value="Genomic_DNA"/>
</dbReference>
<name>A0ABN1JMF4_9FLAO</name>
<dbReference type="RefSeq" id="WP_343797158.1">
    <property type="nucleotide sequence ID" value="NZ_BAAAGF010000002.1"/>
</dbReference>
<reference evidence="2 3" key="1">
    <citation type="journal article" date="2019" name="Int. J. Syst. Evol. Microbiol.">
        <title>The Global Catalogue of Microorganisms (GCM) 10K type strain sequencing project: providing services to taxonomists for standard genome sequencing and annotation.</title>
        <authorList>
            <consortium name="The Broad Institute Genomics Platform"/>
            <consortium name="The Broad Institute Genome Sequencing Center for Infectious Disease"/>
            <person name="Wu L."/>
            <person name="Ma J."/>
        </authorList>
    </citation>
    <scope>NUCLEOTIDE SEQUENCE [LARGE SCALE GENOMIC DNA]</scope>
    <source>
        <strain evidence="2 3">JCM 15976</strain>
    </source>
</reference>
<keyword evidence="3" id="KW-1185">Reference proteome</keyword>
<sequence length="314" mass="35412">MKDFQNTKTILLILAIISFTNSYSCDLCGCTTSSGSASFGDLQMTSFVGLRYIYQTYESKNGIFDNSPTSEEQFNTYQLWARVPLGKSFYVSAIIPYQDLSRKFQGNTESINGVGDMTLIGWYNLKIYKSNSENKEAIDFSTNKELTGHSFNFGLGVKAPIGKFEEELTDRVNPGFQVGTGSWDAIATVMYNYGNNNLGLNTTFAYYLKSENKNEYRFGNQFSVSSNLFYKLKTKKMDISPFVGISGDVYDSIEQYGETLADTNGHLYNCSLGSEFNLKDFQLGLQYTLPIHQDFFGGNVEAKNRFSVYLNYKL</sequence>
<dbReference type="Proteomes" id="UP001500736">
    <property type="component" value="Unassembled WGS sequence"/>
</dbReference>
<feature type="signal peptide" evidence="1">
    <location>
        <begin position="1"/>
        <end position="24"/>
    </location>
</feature>
<accession>A0ABN1JMF4</accession>
<evidence type="ECO:0000313" key="3">
    <source>
        <dbReference type="Proteomes" id="UP001500736"/>
    </source>
</evidence>
<protein>
    <recommendedName>
        <fullName evidence="4">Transporter</fullName>
    </recommendedName>
</protein>